<dbReference type="EMBL" id="CABFNQ020000741">
    <property type="protein sequence ID" value="CAH0031401.1"/>
    <property type="molecule type" value="Genomic_DNA"/>
</dbReference>
<keyword evidence="3" id="KW-1185">Reference proteome</keyword>
<sequence>MTGLQWNYDVLRNYYASRKLSPIIQHLLQACPGSCVWGIGGHSVVLKVAPGIAAKVSLEPGDERLAREQAILARLRDAGPACPYIIQAFLQRDDTRALSLDHLFAMAKMSSELGTVRITTSSPTSQSFLTMTGKKRAPQAGGLASE</sequence>
<accession>A0A9N9VT93</accession>
<dbReference type="Proteomes" id="UP000696573">
    <property type="component" value="Unassembled WGS sequence"/>
</dbReference>
<dbReference type="OrthoDB" id="4062651at2759"/>
<evidence type="ECO:0000256" key="1">
    <source>
        <dbReference type="SAM" id="MobiDB-lite"/>
    </source>
</evidence>
<feature type="region of interest" description="Disordered" evidence="1">
    <location>
        <begin position="125"/>
        <end position="146"/>
    </location>
</feature>
<evidence type="ECO:0000313" key="3">
    <source>
        <dbReference type="Proteomes" id="UP000696573"/>
    </source>
</evidence>
<protein>
    <submittedName>
        <fullName evidence="2">Uncharacterized protein</fullName>
    </submittedName>
</protein>
<name>A0A9N9VT93_9HYPO</name>
<reference evidence="2" key="1">
    <citation type="submission" date="2021-10" db="EMBL/GenBank/DDBJ databases">
        <authorList>
            <person name="Piombo E."/>
        </authorList>
    </citation>
    <scope>NUCLEOTIDE SEQUENCE</scope>
</reference>
<comment type="caution">
    <text evidence="2">The sequence shown here is derived from an EMBL/GenBank/DDBJ whole genome shotgun (WGS) entry which is preliminary data.</text>
</comment>
<proteinExistence type="predicted"/>
<evidence type="ECO:0000313" key="2">
    <source>
        <dbReference type="EMBL" id="CAH0031401.1"/>
    </source>
</evidence>
<dbReference type="AlphaFoldDB" id="A0A9N9VT93"/>
<gene>
    <name evidence="2" type="ORF">CRHIZ90672A_00009867</name>
</gene>
<organism evidence="2 3">
    <name type="scientific">Clonostachys rhizophaga</name>
    <dbReference type="NCBI Taxonomy" id="160324"/>
    <lineage>
        <taxon>Eukaryota</taxon>
        <taxon>Fungi</taxon>
        <taxon>Dikarya</taxon>
        <taxon>Ascomycota</taxon>
        <taxon>Pezizomycotina</taxon>
        <taxon>Sordariomycetes</taxon>
        <taxon>Hypocreomycetidae</taxon>
        <taxon>Hypocreales</taxon>
        <taxon>Bionectriaceae</taxon>
        <taxon>Clonostachys</taxon>
    </lineage>
</organism>